<dbReference type="InterPro" id="IPR036736">
    <property type="entry name" value="ACP-like_sf"/>
</dbReference>
<feature type="domain" description="Carrier" evidence="1">
    <location>
        <begin position="1"/>
        <end position="76"/>
    </location>
</feature>
<evidence type="ECO:0000313" key="2">
    <source>
        <dbReference type="EMBL" id="QEC65077.1"/>
    </source>
</evidence>
<proteinExistence type="predicted"/>
<dbReference type="EMBL" id="CP042436">
    <property type="protein sequence ID" value="QEC65077.1"/>
    <property type="molecule type" value="Genomic_DNA"/>
</dbReference>
<dbReference type="SUPFAM" id="SSF47336">
    <property type="entry name" value="ACP-like"/>
    <property type="match status" value="1"/>
</dbReference>
<dbReference type="Gene3D" id="1.10.1200.10">
    <property type="entry name" value="ACP-like"/>
    <property type="match status" value="1"/>
</dbReference>
<dbReference type="OrthoDB" id="675004at2"/>
<accession>A0A5B8V0P2</accession>
<dbReference type="KEGG" id="mgin:FRZ54_21715"/>
<reference evidence="2 3" key="1">
    <citation type="journal article" date="2017" name="Curr. Microbiol.">
        <title>Mucilaginibacter ginsenosidivorans sp. nov., Isolated from Soil of Ginseng Field.</title>
        <authorList>
            <person name="Kim M.M."/>
            <person name="Siddiqi M.Z."/>
            <person name="Im W.T."/>
        </authorList>
    </citation>
    <scope>NUCLEOTIDE SEQUENCE [LARGE SCALE GENOMIC DNA]</scope>
    <source>
        <strain evidence="2 3">Gsoil 3017</strain>
    </source>
</reference>
<keyword evidence="3" id="KW-1185">Reference proteome</keyword>
<dbReference type="Proteomes" id="UP000321479">
    <property type="component" value="Chromosome"/>
</dbReference>
<evidence type="ECO:0000313" key="3">
    <source>
        <dbReference type="Proteomes" id="UP000321479"/>
    </source>
</evidence>
<name>A0A5B8V0P2_9SPHI</name>
<protein>
    <submittedName>
        <fullName evidence="2">Acyl carrier protein</fullName>
    </submittedName>
</protein>
<dbReference type="InterPro" id="IPR009081">
    <property type="entry name" value="PP-bd_ACP"/>
</dbReference>
<dbReference type="Pfam" id="PF00550">
    <property type="entry name" value="PP-binding"/>
    <property type="match status" value="1"/>
</dbReference>
<evidence type="ECO:0000259" key="1">
    <source>
        <dbReference type="PROSITE" id="PS50075"/>
    </source>
</evidence>
<sequence>MELNTFIQNFEKQLEDVAPGSVGADTVFKDLDEWDSMTALSMIAMVDEEYSVKLTGNEIKQAQTVEDLFNIVKGKNSY</sequence>
<dbReference type="RefSeq" id="WP_147033910.1">
    <property type="nucleotide sequence ID" value="NZ_CP042436.1"/>
</dbReference>
<gene>
    <name evidence="2" type="ORF">FRZ54_21715</name>
</gene>
<dbReference type="PROSITE" id="PS50075">
    <property type="entry name" value="CARRIER"/>
    <property type="match status" value="1"/>
</dbReference>
<dbReference type="AlphaFoldDB" id="A0A5B8V0P2"/>
<organism evidence="2 3">
    <name type="scientific">Mucilaginibacter ginsenosidivorans</name>
    <dbReference type="NCBI Taxonomy" id="398053"/>
    <lineage>
        <taxon>Bacteria</taxon>
        <taxon>Pseudomonadati</taxon>
        <taxon>Bacteroidota</taxon>
        <taxon>Sphingobacteriia</taxon>
        <taxon>Sphingobacteriales</taxon>
        <taxon>Sphingobacteriaceae</taxon>
        <taxon>Mucilaginibacter</taxon>
    </lineage>
</organism>